<sequence length="113" mass="12716">HYQTFLKIPKTLVYTLSPAIFLNWFDVLEPNVVVLERTHKMHKFKKVLLAANFGSMSEEKEFPKAYGNIKAALTTPGPTRTRVRSKGFTISPGAAFIAEVTLQHNSSPVARRD</sequence>
<keyword evidence="2" id="KW-1185">Reference proteome</keyword>
<comment type="caution">
    <text evidence="1">The sequence shown here is derived from an EMBL/GenBank/DDBJ whole genome shotgun (WGS) entry which is preliminary data.</text>
</comment>
<evidence type="ECO:0000313" key="1">
    <source>
        <dbReference type="EMBL" id="KAG8178461.1"/>
    </source>
</evidence>
<reference evidence="1 2" key="1">
    <citation type="journal article" date="2022" name="Nat. Ecol. Evol.">
        <title>A masculinizing supergene underlies an exaggerated male reproductive morph in a spider.</title>
        <authorList>
            <person name="Hendrickx F."/>
            <person name="De Corte Z."/>
            <person name="Sonet G."/>
            <person name="Van Belleghem S.M."/>
            <person name="Kostlbacher S."/>
            <person name="Vangestel C."/>
        </authorList>
    </citation>
    <scope>NUCLEOTIDE SEQUENCE [LARGE SCALE GENOMIC DNA]</scope>
    <source>
        <strain evidence="1">W744_W776</strain>
    </source>
</reference>
<protein>
    <submittedName>
        <fullName evidence="1">Uncharacterized protein</fullName>
    </submittedName>
</protein>
<gene>
    <name evidence="1" type="ORF">JTE90_001824</name>
</gene>
<proteinExistence type="predicted"/>
<accession>A0AAV6U347</accession>
<organism evidence="1 2">
    <name type="scientific">Oedothorax gibbosus</name>
    <dbReference type="NCBI Taxonomy" id="931172"/>
    <lineage>
        <taxon>Eukaryota</taxon>
        <taxon>Metazoa</taxon>
        <taxon>Ecdysozoa</taxon>
        <taxon>Arthropoda</taxon>
        <taxon>Chelicerata</taxon>
        <taxon>Arachnida</taxon>
        <taxon>Araneae</taxon>
        <taxon>Araneomorphae</taxon>
        <taxon>Entelegynae</taxon>
        <taxon>Araneoidea</taxon>
        <taxon>Linyphiidae</taxon>
        <taxon>Erigoninae</taxon>
        <taxon>Oedothorax</taxon>
    </lineage>
</organism>
<name>A0AAV6U347_9ARAC</name>
<dbReference type="Proteomes" id="UP000827092">
    <property type="component" value="Unassembled WGS sequence"/>
</dbReference>
<dbReference type="AlphaFoldDB" id="A0AAV6U347"/>
<dbReference type="EMBL" id="JAFNEN010000694">
    <property type="protein sequence ID" value="KAG8178461.1"/>
    <property type="molecule type" value="Genomic_DNA"/>
</dbReference>
<feature type="non-terminal residue" evidence="1">
    <location>
        <position position="1"/>
    </location>
</feature>
<evidence type="ECO:0000313" key="2">
    <source>
        <dbReference type="Proteomes" id="UP000827092"/>
    </source>
</evidence>